<dbReference type="AlphaFoldDB" id="A0AA88MNG3"/>
<proteinExistence type="inferred from homology"/>
<evidence type="ECO:0000256" key="10">
    <source>
        <dbReference type="SAM" id="MobiDB-lite"/>
    </source>
</evidence>
<evidence type="ECO:0000256" key="2">
    <source>
        <dbReference type="ARBA" id="ARBA00010845"/>
    </source>
</evidence>
<comment type="caution">
    <text evidence="11">The sequence shown here is derived from an EMBL/GenBank/DDBJ whole genome shotgun (WGS) entry which is preliminary data.</text>
</comment>
<evidence type="ECO:0000256" key="3">
    <source>
        <dbReference type="ARBA" id="ARBA00022454"/>
    </source>
</evidence>
<keyword evidence="5" id="KW-0159">Chromosome partition</keyword>
<evidence type="ECO:0000256" key="5">
    <source>
        <dbReference type="ARBA" id="ARBA00022829"/>
    </source>
</evidence>
<comment type="similarity">
    <text evidence="2">Belongs to the shugoshin family.</text>
</comment>
<dbReference type="GO" id="GO:0000776">
    <property type="term" value="C:kinetochore"/>
    <property type="evidence" value="ECO:0007669"/>
    <property type="project" value="TreeGrafter"/>
</dbReference>
<organism evidence="11 12">
    <name type="scientific">Channa striata</name>
    <name type="common">Snakehead murrel</name>
    <name type="synonym">Ophicephalus striatus</name>
    <dbReference type="NCBI Taxonomy" id="64152"/>
    <lineage>
        <taxon>Eukaryota</taxon>
        <taxon>Metazoa</taxon>
        <taxon>Chordata</taxon>
        <taxon>Craniata</taxon>
        <taxon>Vertebrata</taxon>
        <taxon>Euteleostomi</taxon>
        <taxon>Actinopterygii</taxon>
        <taxon>Neopterygii</taxon>
        <taxon>Teleostei</taxon>
        <taxon>Neoteleostei</taxon>
        <taxon>Acanthomorphata</taxon>
        <taxon>Anabantaria</taxon>
        <taxon>Anabantiformes</taxon>
        <taxon>Channoidei</taxon>
        <taxon>Channidae</taxon>
        <taxon>Channa</taxon>
    </lineage>
</organism>
<gene>
    <name evidence="11" type="ORF">Q5P01_014017</name>
</gene>
<feature type="compositionally biased region" description="Polar residues" evidence="10">
    <location>
        <begin position="323"/>
        <end position="334"/>
    </location>
</feature>
<dbReference type="GO" id="GO:0007059">
    <property type="term" value="P:chromosome segregation"/>
    <property type="evidence" value="ECO:0007669"/>
    <property type="project" value="UniProtKB-KW"/>
</dbReference>
<evidence type="ECO:0000256" key="1">
    <source>
        <dbReference type="ARBA" id="ARBA00004584"/>
    </source>
</evidence>
<feature type="coiled-coil region" evidence="9">
    <location>
        <begin position="42"/>
        <end position="69"/>
    </location>
</feature>
<keyword evidence="7" id="KW-0131">Cell cycle</keyword>
<dbReference type="GO" id="GO:0051301">
    <property type="term" value="P:cell division"/>
    <property type="evidence" value="ECO:0007669"/>
    <property type="project" value="UniProtKB-KW"/>
</dbReference>
<sequence>MLPVKARTPFTALKQTSAAASKIKNKILNTSSFFKVSLKTNNKALALALEAQKKRNKQLEKDIVYLQKEVEGLCFELATRKYKERKMVLILQSLHSNTLQHFDMVADLFPDSGLFQPSEDKRSLFGDTIEESPALSRLTEQVLAQPEISELSHLSKNKTADLLPRNIDESVFSIVSGSATDTTTDFSNEKREAEKRHSGQRIETVQTETSRLSSSLRDKIERMSVMFSQSGFDMKSAPCSQNTQTSTCEKSTHPLRDDVSFPCASILASDPDNQNKQEKTVLLNTTMEMTLSNAGEIFTVEPRAKKAGRSGKLKDTNSKEELSGSSVKNSAFLR</sequence>
<comment type="subcellular location">
    <subcellularLocation>
        <location evidence="1">Chromosome</location>
        <location evidence="1">Centromere</location>
    </subcellularLocation>
</comment>
<dbReference type="EMBL" id="JAUPFM010000010">
    <property type="protein sequence ID" value="KAK2840277.1"/>
    <property type="molecule type" value="Genomic_DNA"/>
</dbReference>
<keyword evidence="3" id="KW-0158">Chromosome</keyword>
<feature type="region of interest" description="Disordered" evidence="10">
    <location>
        <begin position="182"/>
        <end position="205"/>
    </location>
</feature>
<feature type="compositionally biased region" description="Basic and acidic residues" evidence="10">
    <location>
        <begin position="312"/>
        <end position="322"/>
    </location>
</feature>
<accession>A0AA88MNG3</accession>
<name>A0AA88MNG3_CHASR</name>
<dbReference type="Gene3D" id="1.20.5.730">
    <property type="entry name" value="Single helix bin"/>
    <property type="match status" value="1"/>
</dbReference>
<evidence type="ECO:0000256" key="6">
    <source>
        <dbReference type="ARBA" id="ARBA00023054"/>
    </source>
</evidence>
<dbReference type="Proteomes" id="UP001187415">
    <property type="component" value="Unassembled WGS sequence"/>
</dbReference>
<evidence type="ECO:0008006" key="13">
    <source>
        <dbReference type="Google" id="ProtNLM"/>
    </source>
</evidence>
<evidence type="ECO:0000313" key="12">
    <source>
        <dbReference type="Proteomes" id="UP001187415"/>
    </source>
</evidence>
<evidence type="ECO:0000313" key="11">
    <source>
        <dbReference type="EMBL" id="KAK2840277.1"/>
    </source>
</evidence>
<evidence type="ECO:0000256" key="8">
    <source>
        <dbReference type="ARBA" id="ARBA00023328"/>
    </source>
</evidence>
<keyword evidence="8" id="KW-0137">Centromere</keyword>
<keyword evidence="6 9" id="KW-0175">Coiled coil</keyword>
<keyword evidence="12" id="KW-1185">Reference proteome</keyword>
<evidence type="ECO:0000256" key="7">
    <source>
        <dbReference type="ARBA" id="ARBA00023306"/>
    </source>
</evidence>
<evidence type="ECO:0000256" key="4">
    <source>
        <dbReference type="ARBA" id="ARBA00022618"/>
    </source>
</evidence>
<feature type="region of interest" description="Disordered" evidence="10">
    <location>
        <begin position="302"/>
        <end position="334"/>
    </location>
</feature>
<evidence type="ECO:0000256" key="9">
    <source>
        <dbReference type="SAM" id="Coils"/>
    </source>
</evidence>
<dbReference type="PANTHER" id="PTHR21577:SF3">
    <property type="entry name" value="SHUGOSHIN 1-RELATED"/>
    <property type="match status" value="1"/>
</dbReference>
<protein>
    <recommendedName>
        <fullName evidence="13">Shugoshin 2-like</fullName>
    </recommendedName>
</protein>
<dbReference type="PANTHER" id="PTHR21577">
    <property type="entry name" value="SHUGOSHIN"/>
    <property type="match status" value="1"/>
</dbReference>
<dbReference type="InterPro" id="IPR038889">
    <property type="entry name" value="Shugoshin1/2"/>
</dbReference>
<keyword evidence="4" id="KW-0132">Cell division</keyword>
<dbReference type="GO" id="GO:0051177">
    <property type="term" value="P:meiotic sister chromatid cohesion"/>
    <property type="evidence" value="ECO:0007669"/>
    <property type="project" value="TreeGrafter"/>
</dbReference>
<reference evidence="11" key="1">
    <citation type="submission" date="2023-07" db="EMBL/GenBank/DDBJ databases">
        <title>Chromosome-level Genome Assembly of Striped Snakehead (Channa striata).</title>
        <authorList>
            <person name="Liu H."/>
        </authorList>
    </citation>
    <scope>NUCLEOTIDE SEQUENCE</scope>
    <source>
        <strain evidence="11">Gz</strain>
        <tissue evidence="11">Muscle</tissue>
    </source>
</reference>
<feature type="compositionally biased region" description="Basic and acidic residues" evidence="10">
    <location>
        <begin position="187"/>
        <end position="197"/>
    </location>
</feature>